<dbReference type="InterPro" id="IPR003018">
    <property type="entry name" value="GAF"/>
</dbReference>
<evidence type="ECO:0000313" key="3">
    <source>
        <dbReference type="Proteomes" id="UP000091926"/>
    </source>
</evidence>
<dbReference type="Gene3D" id="3.30.450.40">
    <property type="match status" value="1"/>
</dbReference>
<dbReference type="PANTHER" id="PTHR40267:SF1">
    <property type="entry name" value="BLR3294 PROTEIN"/>
    <property type="match status" value="1"/>
</dbReference>
<dbReference type="Gene3D" id="3.40.50.12500">
    <property type="match status" value="1"/>
</dbReference>
<dbReference type="EMBL" id="CP016172">
    <property type="protein sequence ID" value="ANN78062.1"/>
    <property type="molecule type" value="Genomic_DNA"/>
</dbReference>
<dbReference type="Proteomes" id="UP000091926">
    <property type="component" value="Chromosome"/>
</dbReference>
<name>A0A193GDF4_9BORD</name>
<dbReference type="InterPro" id="IPR053714">
    <property type="entry name" value="Iso_Racemase_Enz_sf"/>
</dbReference>
<gene>
    <name evidence="2" type="ORF">BAU07_14050</name>
</gene>
<dbReference type="SUPFAM" id="SSF55781">
    <property type="entry name" value="GAF domain-like"/>
    <property type="match status" value="1"/>
</dbReference>
<feature type="domain" description="GAF" evidence="1">
    <location>
        <begin position="256"/>
        <end position="393"/>
    </location>
</feature>
<accession>A0A193GDF4</accession>
<sequence>MKKRLLTQGCMAGMKKIGFITPSSNTALEPITSLMLEKLSDVVSVHIERLPVQTLTLDSHDVAQFQADKMTNAALLLKDAGVDIILWNGTSGGWTGEGLQADREICRRITAATGIAASTTSLAQVEAFQCYGMTRYGLAVPYEPGPTEMMLKTYRAEGFEGVSHAMLSERVNTVIGALPFERIRQLLLDADSPQAQCLMVGCTNLPATVLLDEIEAKLGKPVFDSIAVTLWKALRMSGIDRPIHGWGMLLRRHPVLERLDALMESLREEVGTARTTIRLDVPRLNIGADDVYAESVAAGIPPLKLDSSLNQRALGTVQWLEKHRRCLIQADCVNAETPPPKALMSVYGVTAQMLAPLVWNDEVMGWISVHHIGGTRAWKESEIALLDAAASRAKEILEAGGWAPAGAGVA</sequence>
<organism evidence="2 3">
    <name type="scientific">Bordetella flabilis</name>
    <dbReference type="NCBI Taxonomy" id="463014"/>
    <lineage>
        <taxon>Bacteria</taxon>
        <taxon>Pseudomonadati</taxon>
        <taxon>Pseudomonadota</taxon>
        <taxon>Betaproteobacteria</taxon>
        <taxon>Burkholderiales</taxon>
        <taxon>Alcaligenaceae</taxon>
        <taxon>Bordetella</taxon>
    </lineage>
</organism>
<keyword evidence="3" id="KW-1185">Reference proteome</keyword>
<dbReference type="Pfam" id="PF01590">
    <property type="entry name" value="GAF"/>
    <property type="match status" value="1"/>
</dbReference>
<reference evidence="2 3" key="1">
    <citation type="submission" date="2016-06" db="EMBL/GenBank/DDBJ databases">
        <title>Complete genome sequences of Bordetella bronchialis and Bordetella flabilis.</title>
        <authorList>
            <person name="LiPuma J.J."/>
            <person name="Spilker T."/>
        </authorList>
    </citation>
    <scope>NUCLEOTIDE SEQUENCE [LARGE SCALE GENOMIC DNA]</scope>
    <source>
        <strain evidence="2 3">AU10664</strain>
    </source>
</reference>
<dbReference type="InterPro" id="IPR026286">
    <property type="entry name" value="MaiA/AMDase"/>
</dbReference>
<dbReference type="InterPro" id="IPR029016">
    <property type="entry name" value="GAF-like_dom_sf"/>
</dbReference>
<dbReference type="Pfam" id="PF17645">
    <property type="entry name" value="Amdase"/>
    <property type="match status" value="1"/>
</dbReference>
<dbReference type="PANTHER" id="PTHR40267">
    <property type="entry name" value="BLR3294 PROTEIN"/>
    <property type="match status" value="1"/>
</dbReference>
<evidence type="ECO:0000259" key="1">
    <source>
        <dbReference type="Pfam" id="PF01590"/>
    </source>
</evidence>
<dbReference type="OrthoDB" id="6836758at2"/>
<evidence type="ECO:0000313" key="2">
    <source>
        <dbReference type="EMBL" id="ANN78062.1"/>
    </source>
</evidence>
<protein>
    <recommendedName>
        <fullName evidence="1">GAF domain-containing protein</fullName>
    </recommendedName>
</protein>
<dbReference type="KEGG" id="bfz:BAU07_14050"/>
<proteinExistence type="predicted"/>
<dbReference type="AlphaFoldDB" id="A0A193GDF4"/>
<dbReference type="STRING" id="463014.BAU07_14050"/>